<protein>
    <submittedName>
        <fullName evidence="1">Uncharacterized protein</fullName>
    </submittedName>
</protein>
<dbReference type="AlphaFoldDB" id="A0AAE4MKZ4"/>
<organism evidence="1 2">
    <name type="scientific">Methanolapillus africanus</name>
    <dbReference type="NCBI Taxonomy" id="3028297"/>
    <lineage>
        <taxon>Archaea</taxon>
        <taxon>Methanobacteriati</taxon>
        <taxon>Methanobacteriota</taxon>
        <taxon>Stenosarchaea group</taxon>
        <taxon>Methanomicrobia</taxon>
        <taxon>Methanosarcinales</taxon>
        <taxon>Methanosarcinaceae</taxon>
        <taxon>Methanolapillus</taxon>
    </lineage>
</organism>
<name>A0AAE4MKZ4_9EURY</name>
<reference evidence="1" key="1">
    <citation type="submission" date="2023-06" db="EMBL/GenBank/DDBJ databases">
        <title>Genome sequence of Methanosarcinaceae archaeon Ag5.</title>
        <authorList>
            <person name="Protasov E."/>
            <person name="Platt K."/>
            <person name="Poehlein A."/>
            <person name="Daniel R."/>
            <person name="Brune A."/>
        </authorList>
    </citation>
    <scope>NUCLEOTIDE SEQUENCE</scope>
    <source>
        <strain evidence="1">Ag5</strain>
    </source>
</reference>
<evidence type="ECO:0000313" key="2">
    <source>
        <dbReference type="Proteomes" id="UP001271789"/>
    </source>
</evidence>
<dbReference type="RefSeq" id="WP_338099443.1">
    <property type="nucleotide sequence ID" value="NZ_JAWDKD010000018.1"/>
</dbReference>
<dbReference type="EMBL" id="JAWDKD010000018">
    <property type="protein sequence ID" value="MDV0447033.1"/>
    <property type="molecule type" value="Genomic_DNA"/>
</dbReference>
<sequence>MTDYTKEELEEALLAIDSTIGKCEKVQPKLKPGTSQHTLLVRRIKAFQIASALIKKELEER</sequence>
<proteinExistence type="predicted"/>
<comment type="caution">
    <text evidence="1">The sequence shown here is derived from an EMBL/GenBank/DDBJ whole genome shotgun (WGS) entry which is preliminary data.</text>
</comment>
<keyword evidence="2" id="KW-1185">Reference proteome</keyword>
<evidence type="ECO:0000313" key="1">
    <source>
        <dbReference type="EMBL" id="MDV0447033.1"/>
    </source>
</evidence>
<accession>A0AAE4MKZ4</accession>
<gene>
    <name evidence="1" type="ORF">MsAg5_09050</name>
</gene>
<dbReference type="Proteomes" id="UP001271789">
    <property type="component" value="Unassembled WGS sequence"/>
</dbReference>